<gene>
    <name evidence="3" type="ORF">AVEN_174103_1</name>
</gene>
<organism evidence="3 4">
    <name type="scientific">Araneus ventricosus</name>
    <name type="common">Orbweaver spider</name>
    <name type="synonym">Epeira ventricosa</name>
    <dbReference type="NCBI Taxonomy" id="182803"/>
    <lineage>
        <taxon>Eukaryota</taxon>
        <taxon>Metazoa</taxon>
        <taxon>Ecdysozoa</taxon>
        <taxon>Arthropoda</taxon>
        <taxon>Chelicerata</taxon>
        <taxon>Arachnida</taxon>
        <taxon>Araneae</taxon>
        <taxon>Araneomorphae</taxon>
        <taxon>Entelegynae</taxon>
        <taxon>Araneoidea</taxon>
        <taxon>Araneidae</taxon>
        <taxon>Araneus</taxon>
    </lineage>
</organism>
<dbReference type="EMBL" id="BGPR01000138">
    <property type="protein sequence ID" value="GBL98316.1"/>
    <property type="molecule type" value="Genomic_DNA"/>
</dbReference>
<feature type="domain" description="STPR" evidence="2">
    <location>
        <begin position="16"/>
        <end position="80"/>
    </location>
</feature>
<dbReference type="Proteomes" id="UP000499080">
    <property type="component" value="Unassembled WGS sequence"/>
</dbReference>
<keyword evidence="4" id="KW-1185">Reference proteome</keyword>
<dbReference type="PANTHER" id="PTHR45786:SF74">
    <property type="entry name" value="ATP-DEPENDENT DNA HELICASE"/>
    <property type="match status" value="1"/>
</dbReference>
<evidence type="ECO:0000313" key="3">
    <source>
        <dbReference type="EMBL" id="GBL98316.1"/>
    </source>
</evidence>
<dbReference type="PANTHER" id="PTHR45786">
    <property type="entry name" value="DNA BINDING PROTEIN-LIKE"/>
    <property type="match status" value="1"/>
</dbReference>
<proteinExistence type="predicted"/>
<accession>A0A4Y2C3W5</accession>
<protein>
    <recommendedName>
        <fullName evidence="2">STPR domain-containing protein</fullName>
    </recommendedName>
</protein>
<sequence length="224" mass="25701">MPPKKRQYIGQVHPKTRRAKVMRACETPEQRDTRVEQSCLRMSASRAIEKPEVRRDRLEEDRHRRAACRANETTEQREARVEENRVRIVQTRGLLRQSNLKLVAFKYDPQYGYQVHPNVYIGKTDIVCVHCSAKKFKGESPGMCCSNGKVKLTPLRSPPDPLKTYMSGTSSGSKHFLKYIRKYNACFQMTSFGATTIVEEGFMPTFKVQGQIYHRAGSALQILS</sequence>
<dbReference type="Pfam" id="PF21107">
    <property type="entry name" value="STPRs"/>
    <property type="match status" value="1"/>
</dbReference>
<dbReference type="OrthoDB" id="10051381at2759"/>
<feature type="region of interest" description="Disordered" evidence="1">
    <location>
        <begin position="1"/>
        <end position="20"/>
    </location>
</feature>
<evidence type="ECO:0000313" key="4">
    <source>
        <dbReference type="Proteomes" id="UP000499080"/>
    </source>
</evidence>
<name>A0A4Y2C3W5_ARAVE</name>
<dbReference type="AlphaFoldDB" id="A0A4Y2C3W5"/>
<evidence type="ECO:0000259" key="2">
    <source>
        <dbReference type="Pfam" id="PF21107"/>
    </source>
</evidence>
<dbReference type="InterPro" id="IPR048998">
    <property type="entry name" value="STPR"/>
</dbReference>
<evidence type="ECO:0000256" key="1">
    <source>
        <dbReference type="SAM" id="MobiDB-lite"/>
    </source>
</evidence>
<comment type="caution">
    <text evidence="3">The sequence shown here is derived from an EMBL/GenBank/DDBJ whole genome shotgun (WGS) entry which is preliminary data.</text>
</comment>
<reference evidence="3 4" key="1">
    <citation type="journal article" date="2019" name="Sci. Rep.">
        <title>Orb-weaving spider Araneus ventricosus genome elucidates the spidroin gene catalogue.</title>
        <authorList>
            <person name="Kono N."/>
            <person name="Nakamura H."/>
            <person name="Ohtoshi R."/>
            <person name="Moran D.A.P."/>
            <person name="Shinohara A."/>
            <person name="Yoshida Y."/>
            <person name="Fujiwara M."/>
            <person name="Mori M."/>
            <person name="Tomita M."/>
            <person name="Arakawa K."/>
        </authorList>
    </citation>
    <scope>NUCLEOTIDE SEQUENCE [LARGE SCALE GENOMIC DNA]</scope>
</reference>